<keyword evidence="1" id="KW-0472">Membrane</keyword>
<keyword evidence="3" id="KW-1185">Reference proteome</keyword>
<reference evidence="2" key="1">
    <citation type="submission" date="2022-01" db="EMBL/GenBank/DDBJ databases">
        <title>Comparative genomics reveals a dynamic genome evolution in the ectomycorrhizal milk-cap (Lactarius) mushrooms.</title>
        <authorList>
            <consortium name="DOE Joint Genome Institute"/>
            <person name="Lebreton A."/>
            <person name="Tang N."/>
            <person name="Kuo A."/>
            <person name="LaButti K."/>
            <person name="Drula E."/>
            <person name="Barry K."/>
            <person name="Clum A."/>
            <person name="Lipzen A."/>
            <person name="Mousain D."/>
            <person name="Ng V."/>
            <person name="Wang R."/>
            <person name="Wang X."/>
            <person name="Dai Y."/>
            <person name="Henrissat B."/>
            <person name="Grigoriev I.V."/>
            <person name="Guerin-Laguette A."/>
            <person name="Yu F."/>
            <person name="Martin F.M."/>
        </authorList>
    </citation>
    <scope>NUCLEOTIDE SEQUENCE</scope>
    <source>
        <strain evidence="2">QP</strain>
    </source>
</reference>
<name>A0AAD4LE63_9AGAM</name>
<accession>A0AAD4LE63</accession>
<evidence type="ECO:0000313" key="3">
    <source>
        <dbReference type="Proteomes" id="UP001201163"/>
    </source>
</evidence>
<protein>
    <submittedName>
        <fullName evidence="2">Uncharacterized protein</fullName>
    </submittedName>
</protein>
<sequence length="102" mass="11106">MGVPFCFSGALTAVSLSNSAVIPLEHSFPQVPVGAWFGVVIGFYVSAYSLLRLVYVPTPRVRARVWGWQSAADFLDEYGPGTPLAKRYGEHEPLTLFASSNL</sequence>
<evidence type="ECO:0000256" key="1">
    <source>
        <dbReference type="SAM" id="Phobius"/>
    </source>
</evidence>
<gene>
    <name evidence="2" type="ORF">EDB92DRAFT_1948028</name>
</gene>
<feature type="transmembrane region" description="Helical" evidence="1">
    <location>
        <begin position="35"/>
        <end position="55"/>
    </location>
</feature>
<dbReference type="AlphaFoldDB" id="A0AAD4LE63"/>
<keyword evidence="1" id="KW-1133">Transmembrane helix</keyword>
<comment type="caution">
    <text evidence="2">The sequence shown here is derived from an EMBL/GenBank/DDBJ whole genome shotgun (WGS) entry which is preliminary data.</text>
</comment>
<organism evidence="2 3">
    <name type="scientific">Lactarius akahatsu</name>
    <dbReference type="NCBI Taxonomy" id="416441"/>
    <lineage>
        <taxon>Eukaryota</taxon>
        <taxon>Fungi</taxon>
        <taxon>Dikarya</taxon>
        <taxon>Basidiomycota</taxon>
        <taxon>Agaricomycotina</taxon>
        <taxon>Agaricomycetes</taxon>
        <taxon>Russulales</taxon>
        <taxon>Russulaceae</taxon>
        <taxon>Lactarius</taxon>
    </lineage>
</organism>
<keyword evidence="1" id="KW-0812">Transmembrane</keyword>
<dbReference type="Proteomes" id="UP001201163">
    <property type="component" value="Unassembled WGS sequence"/>
</dbReference>
<proteinExistence type="predicted"/>
<dbReference type="EMBL" id="JAKELL010000042">
    <property type="protein sequence ID" value="KAH8988349.1"/>
    <property type="molecule type" value="Genomic_DNA"/>
</dbReference>
<evidence type="ECO:0000313" key="2">
    <source>
        <dbReference type="EMBL" id="KAH8988349.1"/>
    </source>
</evidence>